<dbReference type="Gene3D" id="3.30.710.10">
    <property type="entry name" value="Potassium Channel Kv1.1, Chain A"/>
    <property type="match status" value="1"/>
</dbReference>
<gene>
    <name evidence="3" type="ORF">XNOV1_A014132</name>
</gene>
<keyword evidence="4" id="KW-1185">Reference proteome</keyword>
<feature type="region of interest" description="Disordered" evidence="1">
    <location>
        <begin position="1"/>
        <end position="23"/>
    </location>
</feature>
<dbReference type="FunFam" id="3.30.710.10:FF:000065">
    <property type="entry name" value="zinc finger and BTB domain-containing protein 21"/>
    <property type="match status" value="1"/>
</dbReference>
<dbReference type="PANTHER" id="PTHR46105:SF28">
    <property type="entry name" value="ZINC FINGER PROTEIN 37-LIKE"/>
    <property type="match status" value="1"/>
</dbReference>
<dbReference type="EMBL" id="OY660872">
    <property type="protein sequence ID" value="CAJ1064719.1"/>
    <property type="molecule type" value="Genomic_DNA"/>
</dbReference>
<evidence type="ECO:0000313" key="4">
    <source>
        <dbReference type="Proteomes" id="UP001178508"/>
    </source>
</evidence>
<protein>
    <submittedName>
        <fullName evidence="3">Zinc finger and BTB domain-containing protein 21</fullName>
    </submittedName>
</protein>
<feature type="compositionally biased region" description="Polar residues" evidence="1">
    <location>
        <begin position="1"/>
        <end position="20"/>
    </location>
</feature>
<dbReference type="SUPFAM" id="SSF54695">
    <property type="entry name" value="POZ domain"/>
    <property type="match status" value="1"/>
</dbReference>
<dbReference type="PROSITE" id="PS50097">
    <property type="entry name" value="BTB"/>
    <property type="match status" value="1"/>
</dbReference>
<dbReference type="AlphaFoldDB" id="A0AAV1FW10"/>
<evidence type="ECO:0000256" key="1">
    <source>
        <dbReference type="SAM" id="MobiDB-lite"/>
    </source>
</evidence>
<feature type="domain" description="BTB" evidence="2">
    <location>
        <begin position="58"/>
        <end position="124"/>
    </location>
</feature>
<proteinExistence type="predicted"/>
<feature type="compositionally biased region" description="Basic and acidic residues" evidence="1">
    <location>
        <begin position="230"/>
        <end position="239"/>
    </location>
</feature>
<dbReference type="Proteomes" id="UP001178508">
    <property type="component" value="Chromosome 9"/>
</dbReference>
<dbReference type="PANTHER" id="PTHR46105">
    <property type="entry name" value="AGAP004733-PA"/>
    <property type="match status" value="1"/>
</dbReference>
<feature type="compositionally biased region" description="Polar residues" evidence="1">
    <location>
        <begin position="209"/>
        <end position="220"/>
    </location>
</feature>
<evidence type="ECO:0000259" key="2">
    <source>
        <dbReference type="PROSITE" id="PS50097"/>
    </source>
</evidence>
<dbReference type="SMART" id="SM00225">
    <property type="entry name" value="BTB"/>
    <property type="match status" value="1"/>
</dbReference>
<accession>A0AAV1FW10</accession>
<dbReference type="GO" id="GO:0000978">
    <property type="term" value="F:RNA polymerase II cis-regulatory region sequence-specific DNA binding"/>
    <property type="evidence" value="ECO:0007669"/>
    <property type="project" value="TreeGrafter"/>
</dbReference>
<dbReference type="GO" id="GO:0000981">
    <property type="term" value="F:DNA-binding transcription factor activity, RNA polymerase II-specific"/>
    <property type="evidence" value="ECO:0007669"/>
    <property type="project" value="TreeGrafter"/>
</dbReference>
<feature type="compositionally biased region" description="Basic and acidic residues" evidence="1">
    <location>
        <begin position="276"/>
        <end position="289"/>
    </location>
</feature>
<feature type="region of interest" description="Disordered" evidence="1">
    <location>
        <begin position="180"/>
        <end position="289"/>
    </location>
</feature>
<dbReference type="InterPro" id="IPR050457">
    <property type="entry name" value="ZnFinger_BTB_dom_contain"/>
</dbReference>
<reference evidence="3" key="1">
    <citation type="submission" date="2023-08" db="EMBL/GenBank/DDBJ databases">
        <authorList>
            <person name="Alioto T."/>
            <person name="Alioto T."/>
            <person name="Gomez Garrido J."/>
        </authorList>
    </citation>
    <scope>NUCLEOTIDE SEQUENCE</scope>
</reference>
<dbReference type="InterPro" id="IPR000210">
    <property type="entry name" value="BTB/POZ_dom"/>
</dbReference>
<organism evidence="3 4">
    <name type="scientific">Xyrichtys novacula</name>
    <name type="common">Pearly razorfish</name>
    <name type="synonym">Hemipteronotus novacula</name>
    <dbReference type="NCBI Taxonomy" id="13765"/>
    <lineage>
        <taxon>Eukaryota</taxon>
        <taxon>Metazoa</taxon>
        <taxon>Chordata</taxon>
        <taxon>Craniata</taxon>
        <taxon>Vertebrata</taxon>
        <taxon>Euteleostomi</taxon>
        <taxon>Actinopterygii</taxon>
        <taxon>Neopterygii</taxon>
        <taxon>Teleostei</taxon>
        <taxon>Neoteleostei</taxon>
        <taxon>Acanthomorphata</taxon>
        <taxon>Eupercaria</taxon>
        <taxon>Labriformes</taxon>
        <taxon>Labridae</taxon>
        <taxon>Xyrichtys</taxon>
    </lineage>
</organism>
<evidence type="ECO:0000313" key="3">
    <source>
        <dbReference type="EMBL" id="CAJ1064719.1"/>
    </source>
</evidence>
<sequence length="289" mass="32243">MDTSNDTNLQLPDFTQSPMREQTDDGQAMESLVHYSNPSHALSVLGVLNEQRLRGQMCDVVLVVGEQKYQAQKSVLAASSEYFQSLFARRDSETLKVVNLDFCEPDAFEIVLNYIYSSSLFVDKSSLAAIQELGYSLGIPFLTNIVSTRPHASYCVSRKRLSFSEGEENDVQTRSVIVCRVRNDTAHPPSSNYHRKTSERASPPHCTRESTQSPSESPISYESAGNPESISRKSSEHMMQKCSTSGRSLALTRTPKRKKRSKSTTITPKGPFKVEPVSHARPLTEVDRS</sequence>
<dbReference type="Pfam" id="PF00651">
    <property type="entry name" value="BTB"/>
    <property type="match status" value="1"/>
</dbReference>
<name>A0AAV1FW10_XYRNO</name>
<dbReference type="InterPro" id="IPR011333">
    <property type="entry name" value="SKP1/BTB/POZ_sf"/>
</dbReference>